<organism evidence="2 3">
    <name type="scientific">Cirrhinus molitorella</name>
    <name type="common">mud carp</name>
    <dbReference type="NCBI Taxonomy" id="172907"/>
    <lineage>
        <taxon>Eukaryota</taxon>
        <taxon>Metazoa</taxon>
        <taxon>Chordata</taxon>
        <taxon>Craniata</taxon>
        <taxon>Vertebrata</taxon>
        <taxon>Euteleostomi</taxon>
        <taxon>Actinopterygii</taxon>
        <taxon>Neopterygii</taxon>
        <taxon>Teleostei</taxon>
        <taxon>Ostariophysi</taxon>
        <taxon>Cypriniformes</taxon>
        <taxon>Cyprinidae</taxon>
        <taxon>Labeoninae</taxon>
        <taxon>Labeonini</taxon>
        <taxon>Cirrhinus</taxon>
    </lineage>
</organism>
<accession>A0ABR3LLE4</accession>
<gene>
    <name evidence="2" type="ORF">QQF64_017843</name>
</gene>
<name>A0ABR3LLE4_9TELE</name>
<protein>
    <submittedName>
        <fullName evidence="2">Uncharacterized protein</fullName>
    </submittedName>
</protein>
<proteinExistence type="predicted"/>
<keyword evidence="3" id="KW-1185">Reference proteome</keyword>
<dbReference type="EMBL" id="JAYMGO010000021">
    <property type="protein sequence ID" value="KAL1253150.1"/>
    <property type="molecule type" value="Genomic_DNA"/>
</dbReference>
<feature type="chain" id="PRO_5045319703" evidence="1">
    <location>
        <begin position="30"/>
        <end position="68"/>
    </location>
</feature>
<feature type="signal peptide" evidence="1">
    <location>
        <begin position="1"/>
        <end position="29"/>
    </location>
</feature>
<dbReference type="Proteomes" id="UP001558613">
    <property type="component" value="Unassembled WGS sequence"/>
</dbReference>
<evidence type="ECO:0000313" key="3">
    <source>
        <dbReference type="Proteomes" id="UP001558613"/>
    </source>
</evidence>
<reference evidence="2 3" key="1">
    <citation type="submission" date="2023-09" db="EMBL/GenBank/DDBJ databases">
        <authorList>
            <person name="Wang M."/>
        </authorList>
    </citation>
    <scope>NUCLEOTIDE SEQUENCE [LARGE SCALE GENOMIC DNA]</scope>
    <source>
        <strain evidence="2">GT-2023</strain>
        <tissue evidence="2">Liver</tissue>
    </source>
</reference>
<comment type="caution">
    <text evidence="2">The sequence shown here is derived from an EMBL/GenBank/DDBJ whole genome shotgun (WGS) entry which is preliminary data.</text>
</comment>
<evidence type="ECO:0000256" key="1">
    <source>
        <dbReference type="SAM" id="SignalP"/>
    </source>
</evidence>
<evidence type="ECO:0000313" key="2">
    <source>
        <dbReference type="EMBL" id="KAL1253150.1"/>
    </source>
</evidence>
<keyword evidence="1" id="KW-0732">Signal</keyword>
<sequence length="68" mass="7610">MMGRFGKKGRYSCFGFLAVLLLLLPYAMARACTQTSSGALNVLDYPPYNKTSAPYFLYLLSVFQEKGE</sequence>